<gene>
    <name evidence="1" type="ORF">L6452_16366</name>
</gene>
<evidence type="ECO:0000313" key="1">
    <source>
        <dbReference type="EMBL" id="KAI3727746.1"/>
    </source>
</evidence>
<dbReference type="EMBL" id="CM042051">
    <property type="protein sequence ID" value="KAI3727746.1"/>
    <property type="molecule type" value="Genomic_DNA"/>
</dbReference>
<protein>
    <submittedName>
        <fullName evidence="1">Uncharacterized protein</fullName>
    </submittedName>
</protein>
<organism evidence="1 2">
    <name type="scientific">Arctium lappa</name>
    <name type="common">Greater burdock</name>
    <name type="synonym">Lappa major</name>
    <dbReference type="NCBI Taxonomy" id="4217"/>
    <lineage>
        <taxon>Eukaryota</taxon>
        <taxon>Viridiplantae</taxon>
        <taxon>Streptophyta</taxon>
        <taxon>Embryophyta</taxon>
        <taxon>Tracheophyta</taxon>
        <taxon>Spermatophyta</taxon>
        <taxon>Magnoliopsida</taxon>
        <taxon>eudicotyledons</taxon>
        <taxon>Gunneridae</taxon>
        <taxon>Pentapetalae</taxon>
        <taxon>asterids</taxon>
        <taxon>campanulids</taxon>
        <taxon>Asterales</taxon>
        <taxon>Asteraceae</taxon>
        <taxon>Carduoideae</taxon>
        <taxon>Cardueae</taxon>
        <taxon>Arctiinae</taxon>
        <taxon>Arctium</taxon>
    </lineage>
</organism>
<reference evidence="1 2" key="2">
    <citation type="journal article" date="2022" name="Mol. Ecol. Resour.">
        <title>The genomes of chicory, endive, great burdock and yacon provide insights into Asteraceae paleo-polyploidization history and plant inulin production.</title>
        <authorList>
            <person name="Fan W."/>
            <person name="Wang S."/>
            <person name="Wang H."/>
            <person name="Wang A."/>
            <person name="Jiang F."/>
            <person name="Liu H."/>
            <person name="Zhao H."/>
            <person name="Xu D."/>
            <person name="Zhang Y."/>
        </authorList>
    </citation>
    <scope>NUCLEOTIDE SEQUENCE [LARGE SCALE GENOMIC DNA]</scope>
    <source>
        <strain evidence="2">cv. Niubang</strain>
    </source>
</reference>
<sequence length="93" mass="10293">MEAKKILSPKKDPLKTLNISSNFQHKLPRSFLHLPSISSTPSYLTPHFTNHSKTSSGFQLVLGENSNLSSFSSGSQLVFTIFLIWVSISLGEN</sequence>
<dbReference type="Proteomes" id="UP001055879">
    <property type="component" value="Linkage Group LG05"/>
</dbReference>
<evidence type="ECO:0000313" key="2">
    <source>
        <dbReference type="Proteomes" id="UP001055879"/>
    </source>
</evidence>
<reference evidence="2" key="1">
    <citation type="journal article" date="2022" name="Mol. Ecol. Resour.">
        <title>The genomes of chicory, endive, great burdock and yacon provide insights into Asteraceae palaeo-polyploidization history and plant inulin production.</title>
        <authorList>
            <person name="Fan W."/>
            <person name="Wang S."/>
            <person name="Wang H."/>
            <person name="Wang A."/>
            <person name="Jiang F."/>
            <person name="Liu H."/>
            <person name="Zhao H."/>
            <person name="Xu D."/>
            <person name="Zhang Y."/>
        </authorList>
    </citation>
    <scope>NUCLEOTIDE SEQUENCE [LARGE SCALE GENOMIC DNA]</scope>
    <source>
        <strain evidence="2">cv. Niubang</strain>
    </source>
</reference>
<proteinExistence type="predicted"/>
<comment type="caution">
    <text evidence="1">The sequence shown here is derived from an EMBL/GenBank/DDBJ whole genome shotgun (WGS) entry which is preliminary data.</text>
</comment>
<accession>A0ACB9C0A1</accession>
<name>A0ACB9C0A1_ARCLA</name>
<keyword evidence="2" id="KW-1185">Reference proteome</keyword>